<feature type="domain" description="MacB-like periplasmic core" evidence="9">
    <location>
        <begin position="25"/>
        <end position="245"/>
    </location>
</feature>
<evidence type="ECO:0000256" key="3">
    <source>
        <dbReference type="ARBA" id="ARBA00022692"/>
    </source>
</evidence>
<feature type="transmembrane region" description="Helical" evidence="7">
    <location>
        <begin position="766"/>
        <end position="785"/>
    </location>
</feature>
<evidence type="ECO:0000256" key="4">
    <source>
        <dbReference type="ARBA" id="ARBA00022989"/>
    </source>
</evidence>
<feature type="transmembrane region" description="Helical" evidence="7">
    <location>
        <begin position="281"/>
        <end position="301"/>
    </location>
</feature>
<dbReference type="NCBIfam" id="TIGR03434">
    <property type="entry name" value="ADOP"/>
    <property type="match status" value="1"/>
</dbReference>
<dbReference type="PANTHER" id="PTHR30572">
    <property type="entry name" value="MEMBRANE COMPONENT OF TRANSPORTER-RELATED"/>
    <property type="match status" value="1"/>
</dbReference>
<dbReference type="RefSeq" id="WP_221032484.1">
    <property type="nucleotide sequence ID" value="NZ_CP139781.1"/>
</dbReference>
<comment type="similarity">
    <text evidence="6">Belongs to the ABC-4 integral membrane protein family.</text>
</comment>
<feature type="transmembrane region" description="Helical" evidence="7">
    <location>
        <begin position="427"/>
        <end position="449"/>
    </location>
</feature>
<keyword evidence="3 7" id="KW-0812">Transmembrane</keyword>
<feature type="transmembrane region" description="Helical" evidence="7">
    <location>
        <begin position="23"/>
        <end position="44"/>
    </location>
</feature>
<feature type="transmembrane region" description="Helical" evidence="7">
    <location>
        <begin position="706"/>
        <end position="729"/>
    </location>
</feature>
<dbReference type="Proteomes" id="UP000738431">
    <property type="component" value="Chromosome"/>
</dbReference>
<proteinExistence type="inferred from homology"/>
<organism evidence="10 11">
    <name type="scientific">Actomonas aquatica</name>
    <dbReference type="NCBI Taxonomy" id="2866162"/>
    <lineage>
        <taxon>Bacteria</taxon>
        <taxon>Pseudomonadati</taxon>
        <taxon>Verrucomicrobiota</taxon>
        <taxon>Opitutia</taxon>
        <taxon>Opitutales</taxon>
        <taxon>Opitutaceae</taxon>
        <taxon>Actomonas</taxon>
    </lineage>
</organism>
<dbReference type="InterPro" id="IPR017800">
    <property type="entry name" value="ADOP"/>
</dbReference>
<keyword evidence="11" id="KW-1185">Reference proteome</keyword>
<feature type="transmembrane region" description="Helical" evidence="7">
    <location>
        <begin position="380"/>
        <end position="404"/>
    </location>
</feature>
<reference evidence="10 11" key="1">
    <citation type="submission" date="2023-12" db="EMBL/GenBank/DDBJ databases">
        <title>Description of an unclassified Opitutus bacterium of Verrucomicrobiota.</title>
        <authorList>
            <person name="Zhang D.-F."/>
        </authorList>
    </citation>
    <scope>NUCLEOTIDE SEQUENCE [LARGE SCALE GENOMIC DNA]</scope>
    <source>
        <strain evidence="10 11">WL0086</strain>
    </source>
</reference>
<evidence type="ECO:0000313" key="11">
    <source>
        <dbReference type="Proteomes" id="UP000738431"/>
    </source>
</evidence>
<gene>
    <name evidence="10" type="ORF">K1X11_003070</name>
</gene>
<dbReference type="EMBL" id="CP139781">
    <property type="protein sequence ID" value="WRQ88369.1"/>
    <property type="molecule type" value="Genomic_DNA"/>
</dbReference>
<accession>A0ABZ1C9U7</accession>
<dbReference type="Pfam" id="PF12704">
    <property type="entry name" value="MacB_PCD"/>
    <property type="match status" value="2"/>
</dbReference>
<feature type="domain" description="ABC3 transporter permease C-terminal" evidence="8">
    <location>
        <begin position="713"/>
        <end position="830"/>
    </location>
</feature>
<dbReference type="InterPro" id="IPR003838">
    <property type="entry name" value="ABC3_permease_C"/>
</dbReference>
<evidence type="ECO:0000256" key="6">
    <source>
        <dbReference type="ARBA" id="ARBA00038076"/>
    </source>
</evidence>
<keyword evidence="2" id="KW-1003">Cell membrane</keyword>
<protein>
    <submittedName>
        <fullName evidence="10">ABC transporter permease</fullName>
    </submittedName>
</protein>
<dbReference type="InterPro" id="IPR025857">
    <property type="entry name" value="MacB_PCD"/>
</dbReference>
<evidence type="ECO:0000256" key="1">
    <source>
        <dbReference type="ARBA" id="ARBA00004651"/>
    </source>
</evidence>
<dbReference type="InterPro" id="IPR050250">
    <property type="entry name" value="Macrolide_Exporter_MacB"/>
</dbReference>
<sequence length="837" mass="91074">MGLDTFLQDIRIGLRVLRKERGFCFLAVAVLALGICAVTTQFAVVNGVLLRGFSFPDADRLVSVQMVDPATFTPASYQSRFTTADFVDLREQAQSFSAMTGYLGNTTVNLSFGNDAPRRLQGGYVPWDFFRVLGVSPARGRDFEAADDRPGVTAAIMLSDAFWRSAFGADPQVIGRPVRINGRAGEIVGVMPPSFAFPSYEHVWIPYNAEYPVRPRHDPQANHISVVARLRPDVSLDQAEEEVSAIARRFATDFPATNADYTLGYVQPLIHLFTGAELPTLLYTMLTFCAGVLLIACVNVMNMQFARATLRAKELAIRSALGATRWRLIRQMLTESLLLAALGAVFGVAGAYYATDWLNVAKANLTNPLPGWMVFNLDPVVLAVVVGTTVVAALVAGFVPAWLASRATTANVLKDGGRGNTGRSVRIVTRGLVVAQILLTTVLLIGALLELHSIRRQQTLDYGYDTTGILSARLGLMKGDYPDGPAKTRFYEDLLRSLQASPQFEYAALTSRNRMSLSRSARIEIEGQDYLRNTDRPVAIVENVSAGYFDVLGLNLLEGRDFTELDTDQREPVAIINTTFAQTHFGREGPVGRRIRTIHPTGERPGPWRRIIGVSPAVRMHSPLDRESDGSGFFVPFSATAVGPTPATANPANFSTIIVRPHPGQRPQSLALAVQEATGRVDPHLPLYYFLTPEEALAGFLTQNRFIAAMFGLFGLVAVTLASVGLYGIMSFSVNQRLSEFGIRMALGADRLRILRLVLTQGGKQLAVGLGLGLTTAFVIATIGGDTLRAALFETSPRDPLVYLSVAVLLTVVALLALIVPARRATRADPMVALREE</sequence>
<keyword evidence="4 7" id="KW-1133">Transmembrane helix</keyword>
<evidence type="ECO:0000259" key="8">
    <source>
        <dbReference type="Pfam" id="PF02687"/>
    </source>
</evidence>
<evidence type="ECO:0000259" key="9">
    <source>
        <dbReference type="Pfam" id="PF12704"/>
    </source>
</evidence>
<feature type="transmembrane region" description="Helical" evidence="7">
    <location>
        <begin position="801"/>
        <end position="821"/>
    </location>
</feature>
<evidence type="ECO:0000256" key="7">
    <source>
        <dbReference type="SAM" id="Phobius"/>
    </source>
</evidence>
<dbReference type="PANTHER" id="PTHR30572:SF4">
    <property type="entry name" value="ABC TRANSPORTER PERMEASE YTRF"/>
    <property type="match status" value="1"/>
</dbReference>
<keyword evidence="5 7" id="KW-0472">Membrane</keyword>
<comment type="subcellular location">
    <subcellularLocation>
        <location evidence="1">Cell membrane</location>
        <topology evidence="1">Multi-pass membrane protein</topology>
    </subcellularLocation>
</comment>
<feature type="domain" description="MacB-like periplasmic core" evidence="9">
    <location>
        <begin position="491"/>
        <end position="675"/>
    </location>
</feature>
<evidence type="ECO:0000256" key="5">
    <source>
        <dbReference type="ARBA" id="ARBA00023136"/>
    </source>
</evidence>
<evidence type="ECO:0000256" key="2">
    <source>
        <dbReference type="ARBA" id="ARBA00022475"/>
    </source>
</evidence>
<evidence type="ECO:0000313" key="10">
    <source>
        <dbReference type="EMBL" id="WRQ88369.1"/>
    </source>
</evidence>
<feature type="transmembrane region" description="Helical" evidence="7">
    <location>
        <begin position="337"/>
        <end position="355"/>
    </location>
</feature>
<dbReference type="Pfam" id="PF02687">
    <property type="entry name" value="FtsX"/>
    <property type="match status" value="2"/>
</dbReference>
<name>A0ABZ1C9U7_9BACT</name>
<feature type="domain" description="ABC3 transporter permease C-terminal" evidence="8">
    <location>
        <begin position="288"/>
        <end position="407"/>
    </location>
</feature>